<keyword evidence="2" id="KW-1185">Reference proteome</keyword>
<name>A0AAN9JVX3_CANGL</name>
<evidence type="ECO:0000313" key="1">
    <source>
        <dbReference type="EMBL" id="KAK7306117.1"/>
    </source>
</evidence>
<dbReference type="AlphaFoldDB" id="A0AAN9JVX3"/>
<proteinExistence type="predicted"/>
<organism evidence="1 2">
    <name type="scientific">Canavalia gladiata</name>
    <name type="common">Sword bean</name>
    <name type="synonym">Dolichos gladiatus</name>
    <dbReference type="NCBI Taxonomy" id="3824"/>
    <lineage>
        <taxon>Eukaryota</taxon>
        <taxon>Viridiplantae</taxon>
        <taxon>Streptophyta</taxon>
        <taxon>Embryophyta</taxon>
        <taxon>Tracheophyta</taxon>
        <taxon>Spermatophyta</taxon>
        <taxon>Magnoliopsida</taxon>
        <taxon>eudicotyledons</taxon>
        <taxon>Gunneridae</taxon>
        <taxon>Pentapetalae</taxon>
        <taxon>rosids</taxon>
        <taxon>fabids</taxon>
        <taxon>Fabales</taxon>
        <taxon>Fabaceae</taxon>
        <taxon>Papilionoideae</taxon>
        <taxon>50 kb inversion clade</taxon>
        <taxon>NPAAA clade</taxon>
        <taxon>indigoferoid/millettioid clade</taxon>
        <taxon>Phaseoleae</taxon>
        <taxon>Canavalia</taxon>
    </lineage>
</organism>
<gene>
    <name evidence="1" type="ORF">VNO77_44037</name>
</gene>
<comment type="caution">
    <text evidence="1">The sequence shown here is derived from an EMBL/GenBank/DDBJ whole genome shotgun (WGS) entry which is preliminary data.</text>
</comment>
<sequence length="120" mass="13847">MKTNTYQESHYRTETILTWITQISNDANLCSTESDLQRTSLSLMQWNIEAPMSTRISSLSKRPFPLLLAFFNLFLRKSSPVPDGLESKDRDPLSFLLLPLDQKDPLAKTSLPLSFFFFVR</sequence>
<protein>
    <submittedName>
        <fullName evidence="1">Uncharacterized protein</fullName>
    </submittedName>
</protein>
<dbReference type="EMBL" id="JAYMYQ010000011">
    <property type="protein sequence ID" value="KAK7306117.1"/>
    <property type="molecule type" value="Genomic_DNA"/>
</dbReference>
<reference evidence="1 2" key="1">
    <citation type="submission" date="2024-01" db="EMBL/GenBank/DDBJ databases">
        <title>The genomes of 5 underutilized Papilionoideae crops provide insights into root nodulation and disease resistanc.</title>
        <authorList>
            <person name="Jiang F."/>
        </authorList>
    </citation>
    <scope>NUCLEOTIDE SEQUENCE [LARGE SCALE GENOMIC DNA]</scope>
    <source>
        <strain evidence="1">LVBAO_FW01</strain>
        <tissue evidence="1">Leaves</tissue>
    </source>
</reference>
<accession>A0AAN9JVX3</accession>
<evidence type="ECO:0000313" key="2">
    <source>
        <dbReference type="Proteomes" id="UP001367508"/>
    </source>
</evidence>
<dbReference type="Proteomes" id="UP001367508">
    <property type="component" value="Unassembled WGS sequence"/>
</dbReference>